<evidence type="ECO:0000256" key="8">
    <source>
        <dbReference type="RuleBase" id="RU363032"/>
    </source>
</evidence>
<dbReference type="PROSITE" id="PS50928">
    <property type="entry name" value="ABC_TM1"/>
    <property type="match status" value="1"/>
</dbReference>
<keyword evidence="4" id="KW-0997">Cell inner membrane</keyword>
<feature type="compositionally biased region" description="Basic and acidic residues" evidence="9">
    <location>
        <begin position="1"/>
        <end position="10"/>
    </location>
</feature>
<evidence type="ECO:0000259" key="10">
    <source>
        <dbReference type="PROSITE" id="PS50928"/>
    </source>
</evidence>
<dbReference type="Gene3D" id="1.10.3720.10">
    <property type="entry name" value="MetI-like"/>
    <property type="match status" value="1"/>
</dbReference>
<dbReference type="InterPro" id="IPR035906">
    <property type="entry name" value="MetI-like_sf"/>
</dbReference>
<dbReference type="PANTHER" id="PTHR43357:SF4">
    <property type="entry name" value="INNER MEMBRANE ABC TRANSPORTER PERMEASE PROTEIN YDCV"/>
    <property type="match status" value="1"/>
</dbReference>
<dbReference type="GO" id="GO:0005886">
    <property type="term" value="C:plasma membrane"/>
    <property type="evidence" value="ECO:0007669"/>
    <property type="project" value="UniProtKB-SubCell"/>
</dbReference>
<evidence type="ECO:0000256" key="9">
    <source>
        <dbReference type="SAM" id="MobiDB-lite"/>
    </source>
</evidence>
<dbReference type="Proteomes" id="UP000002484">
    <property type="component" value="Chromosome"/>
</dbReference>
<gene>
    <name evidence="11" type="ordered locus">FraEuI1c_5947</name>
</gene>
<dbReference type="eggNOG" id="COG1177">
    <property type="taxonomic scope" value="Bacteria"/>
</dbReference>
<dbReference type="InterPro" id="IPR000515">
    <property type="entry name" value="MetI-like"/>
</dbReference>
<dbReference type="AlphaFoldDB" id="E3IZL3"/>
<dbReference type="InParanoid" id="E3IZL3"/>
<keyword evidence="12" id="KW-1185">Reference proteome</keyword>
<keyword evidence="6 8" id="KW-1133">Transmembrane helix</keyword>
<feature type="transmembrane region" description="Helical" evidence="8">
    <location>
        <begin position="154"/>
        <end position="175"/>
    </location>
</feature>
<evidence type="ECO:0000313" key="11">
    <source>
        <dbReference type="EMBL" id="ADP83931.1"/>
    </source>
</evidence>
<proteinExistence type="inferred from homology"/>
<organism evidence="11 12">
    <name type="scientific">Pseudofrankia inefficax (strain DSM 45817 / CECT 9037 / DDB 130130 / EuI1c)</name>
    <name type="common">Frankia inefficax</name>
    <dbReference type="NCBI Taxonomy" id="298654"/>
    <lineage>
        <taxon>Bacteria</taxon>
        <taxon>Bacillati</taxon>
        <taxon>Actinomycetota</taxon>
        <taxon>Actinomycetes</taxon>
        <taxon>Frankiales</taxon>
        <taxon>Frankiaceae</taxon>
        <taxon>Pseudofrankia</taxon>
    </lineage>
</organism>
<evidence type="ECO:0000256" key="5">
    <source>
        <dbReference type="ARBA" id="ARBA00022692"/>
    </source>
</evidence>
<dbReference type="Pfam" id="PF00528">
    <property type="entry name" value="BPD_transp_1"/>
    <property type="match status" value="1"/>
</dbReference>
<feature type="region of interest" description="Disordered" evidence="9">
    <location>
        <begin position="1"/>
        <end position="24"/>
    </location>
</feature>
<dbReference type="SUPFAM" id="SSF161098">
    <property type="entry name" value="MetI-like"/>
    <property type="match status" value="1"/>
</dbReference>
<feature type="transmembrane region" description="Helical" evidence="8">
    <location>
        <begin position="127"/>
        <end position="148"/>
    </location>
</feature>
<evidence type="ECO:0000256" key="2">
    <source>
        <dbReference type="ARBA" id="ARBA00022448"/>
    </source>
</evidence>
<protein>
    <submittedName>
        <fullName evidence="11">Binding-protein-dependent transport systems inner membrane component</fullName>
    </submittedName>
</protein>
<keyword evidence="7 8" id="KW-0472">Membrane</keyword>
<evidence type="ECO:0000256" key="1">
    <source>
        <dbReference type="ARBA" id="ARBA00004429"/>
    </source>
</evidence>
<dbReference type="KEGG" id="fri:FraEuI1c_5947"/>
<dbReference type="GO" id="GO:0055085">
    <property type="term" value="P:transmembrane transport"/>
    <property type="evidence" value="ECO:0007669"/>
    <property type="project" value="InterPro"/>
</dbReference>
<reference evidence="11 12" key="1">
    <citation type="submission" date="2010-10" db="EMBL/GenBank/DDBJ databases">
        <title>Complete sequence of Frankia sp. EuI1c.</title>
        <authorList>
            <consortium name="US DOE Joint Genome Institute"/>
            <person name="Lucas S."/>
            <person name="Copeland A."/>
            <person name="Lapidus A."/>
            <person name="Cheng J.-F."/>
            <person name="Bruce D."/>
            <person name="Goodwin L."/>
            <person name="Pitluck S."/>
            <person name="Chertkov O."/>
            <person name="Detter J.C."/>
            <person name="Han C."/>
            <person name="Tapia R."/>
            <person name="Land M."/>
            <person name="Hauser L."/>
            <person name="Jeffries C."/>
            <person name="Kyrpides N."/>
            <person name="Ivanova N."/>
            <person name="Mikhailova N."/>
            <person name="Beauchemin N."/>
            <person name="Sen A."/>
            <person name="Sur S.A."/>
            <person name="Gtari M."/>
            <person name="Wall L."/>
            <person name="Tisa L."/>
            <person name="Woyke T."/>
        </authorList>
    </citation>
    <scope>NUCLEOTIDE SEQUENCE [LARGE SCALE GENOMIC DNA]</scope>
    <source>
        <strain evidence="12">DSM 45817 / CECT 9037 / EuI1c</strain>
    </source>
</reference>
<feature type="transmembrane region" description="Helical" evidence="8">
    <location>
        <begin position="216"/>
        <end position="243"/>
    </location>
</feature>
<evidence type="ECO:0000256" key="3">
    <source>
        <dbReference type="ARBA" id="ARBA00022475"/>
    </source>
</evidence>
<feature type="transmembrane region" description="Helical" evidence="8">
    <location>
        <begin position="94"/>
        <end position="115"/>
    </location>
</feature>
<name>E3IZL3_PSEI1</name>
<dbReference type="EMBL" id="CP002299">
    <property type="protein sequence ID" value="ADP83931.1"/>
    <property type="molecule type" value="Genomic_DNA"/>
</dbReference>
<keyword evidence="3" id="KW-1003">Cell membrane</keyword>
<feature type="transmembrane region" description="Helical" evidence="8">
    <location>
        <begin position="38"/>
        <end position="57"/>
    </location>
</feature>
<comment type="subcellular location">
    <subcellularLocation>
        <location evidence="1">Cell inner membrane</location>
        <topology evidence="1">Multi-pass membrane protein</topology>
    </subcellularLocation>
    <subcellularLocation>
        <location evidence="8">Cell membrane</location>
        <topology evidence="8">Multi-pass membrane protein</topology>
    </subcellularLocation>
</comment>
<evidence type="ECO:0000256" key="6">
    <source>
        <dbReference type="ARBA" id="ARBA00022989"/>
    </source>
</evidence>
<dbReference type="CDD" id="cd06261">
    <property type="entry name" value="TM_PBP2"/>
    <property type="match status" value="1"/>
</dbReference>
<keyword evidence="2 8" id="KW-0813">Transport</keyword>
<evidence type="ECO:0000256" key="4">
    <source>
        <dbReference type="ARBA" id="ARBA00022519"/>
    </source>
</evidence>
<comment type="similarity">
    <text evidence="8">Belongs to the binding-protein-dependent transport system permease family.</text>
</comment>
<accession>E3IZL3</accession>
<dbReference type="HOGENOM" id="CLU_016047_3_2_11"/>
<feature type="domain" description="ABC transmembrane type-1" evidence="10">
    <location>
        <begin position="88"/>
        <end position="276"/>
    </location>
</feature>
<sequence>MAAVTTEDRFAAPPAPASATRARRPGGNRAWTVIRVNAWRWAVFLVAAVFFLLPLAASFEFSLHDPHGGYSFASYRQFAKMPGFGSALWLSAKLALMSVVIMLALLVPTMTLVHLRFPWLRRVIETITVLPLVIPPIVLVVGFLGAFSSKGPSWMLSSSYGLGFEYVILALPFAYRSLDAGMSAIDLKTLVEASRSLGGGWATELFRVVLPNLRTAVLGAAVMTVALVLGEFAMASVLLWVTFPVWVVSVAQTQAGVSVAVSMMSLLLTWILLMLLITLGSRRGRQANILGGF</sequence>
<dbReference type="PANTHER" id="PTHR43357">
    <property type="entry name" value="INNER MEMBRANE ABC TRANSPORTER PERMEASE PROTEIN YDCV"/>
    <property type="match status" value="1"/>
</dbReference>
<evidence type="ECO:0000313" key="12">
    <source>
        <dbReference type="Proteomes" id="UP000002484"/>
    </source>
</evidence>
<evidence type="ECO:0000256" key="7">
    <source>
        <dbReference type="ARBA" id="ARBA00023136"/>
    </source>
</evidence>
<dbReference type="STRING" id="298654.FraEuI1c_5947"/>
<feature type="transmembrane region" description="Helical" evidence="8">
    <location>
        <begin position="255"/>
        <end position="277"/>
    </location>
</feature>
<keyword evidence="5 8" id="KW-0812">Transmembrane</keyword>